<dbReference type="HOGENOM" id="CLU_010014_4_2_1"/>
<dbReference type="InterPro" id="IPR045153">
    <property type="entry name" value="Est1/Ebs1-like"/>
</dbReference>
<dbReference type="GO" id="GO:0000184">
    <property type="term" value="P:nuclear-transcribed mRNA catabolic process, nonsense-mediated decay"/>
    <property type="evidence" value="ECO:0007669"/>
    <property type="project" value="TreeGrafter"/>
</dbReference>
<protein>
    <recommendedName>
        <fullName evidence="2">DNA/RNA-binding domain-containing protein</fullName>
    </recommendedName>
</protein>
<feature type="domain" description="DNA/RNA-binding" evidence="2">
    <location>
        <begin position="199"/>
        <end position="462"/>
    </location>
</feature>
<dbReference type="GO" id="GO:0070034">
    <property type="term" value="F:telomerase RNA binding"/>
    <property type="evidence" value="ECO:0007669"/>
    <property type="project" value="TreeGrafter"/>
</dbReference>
<reference evidence="3 4" key="1">
    <citation type="submission" date="2014-04" db="EMBL/GenBank/DDBJ databases">
        <authorList>
            <consortium name="DOE Joint Genome Institute"/>
            <person name="Kuo A."/>
            <person name="Martino E."/>
            <person name="Perotto S."/>
            <person name="Kohler A."/>
            <person name="Nagy L.G."/>
            <person name="Floudas D."/>
            <person name="Copeland A."/>
            <person name="Barry K.W."/>
            <person name="Cichocki N."/>
            <person name="Veneault-Fourrey C."/>
            <person name="LaButti K."/>
            <person name="Lindquist E.A."/>
            <person name="Lipzen A."/>
            <person name="Lundell T."/>
            <person name="Morin E."/>
            <person name="Murat C."/>
            <person name="Sun H."/>
            <person name="Tunlid A."/>
            <person name="Henrissat B."/>
            <person name="Grigoriev I.V."/>
            <person name="Hibbett D.S."/>
            <person name="Martin F."/>
            <person name="Nordberg H.P."/>
            <person name="Cantor M.N."/>
            <person name="Hua S.X."/>
        </authorList>
    </citation>
    <scope>NUCLEOTIDE SEQUENCE [LARGE SCALE GENOMIC DNA]</scope>
    <source>
        <strain evidence="3 4">Zn</strain>
    </source>
</reference>
<gene>
    <name evidence="3" type="ORF">OIDMADRAFT_108773</name>
</gene>
<dbReference type="EMBL" id="KN832870">
    <property type="protein sequence ID" value="KIN08729.1"/>
    <property type="molecule type" value="Genomic_DNA"/>
</dbReference>
<evidence type="ECO:0000256" key="1">
    <source>
        <dbReference type="SAM" id="MobiDB-lite"/>
    </source>
</evidence>
<feature type="region of interest" description="Disordered" evidence="1">
    <location>
        <begin position="1"/>
        <end position="24"/>
    </location>
</feature>
<accession>A0A0C3DBL4</accession>
<dbReference type="Proteomes" id="UP000054321">
    <property type="component" value="Unassembled WGS sequence"/>
</dbReference>
<dbReference type="PANTHER" id="PTHR15696:SF0">
    <property type="entry name" value="TELOMERASE-BINDING PROTEIN EST1A"/>
    <property type="match status" value="1"/>
</dbReference>
<dbReference type="OrthoDB" id="2017974at2759"/>
<dbReference type="InterPro" id="IPR011990">
    <property type="entry name" value="TPR-like_helical_dom_sf"/>
</dbReference>
<keyword evidence="4" id="KW-1185">Reference proteome</keyword>
<evidence type="ECO:0000259" key="2">
    <source>
        <dbReference type="Pfam" id="PF10373"/>
    </source>
</evidence>
<dbReference type="Pfam" id="PF10373">
    <property type="entry name" value="EST1_DNA_bind"/>
    <property type="match status" value="1"/>
</dbReference>
<feature type="compositionally biased region" description="Polar residues" evidence="1">
    <location>
        <begin position="15"/>
        <end position="24"/>
    </location>
</feature>
<dbReference type="InParanoid" id="A0A0C3DBL4"/>
<reference evidence="4" key="2">
    <citation type="submission" date="2015-01" db="EMBL/GenBank/DDBJ databases">
        <title>Evolutionary Origins and Diversification of the Mycorrhizal Mutualists.</title>
        <authorList>
            <consortium name="DOE Joint Genome Institute"/>
            <consortium name="Mycorrhizal Genomics Consortium"/>
            <person name="Kohler A."/>
            <person name="Kuo A."/>
            <person name="Nagy L.G."/>
            <person name="Floudas D."/>
            <person name="Copeland A."/>
            <person name="Barry K.W."/>
            <person name="Cichocki N."/>
            <person name="Veneault-Fourrey C."/>
            <person name="LaButti K."/>
            <person name="Lindquist E.A."/>
            <person name="Lipzen A."/>
            <person name="Lundell T."/>
            <person name="Morin E."/>
            <person name="Murat C."/>
            <person name="Riley R."/>
            <person name="Ohm R."/>
            <person name="Sun H."/>
            <person name="Tunlid A."/>
            <person name="Henrissat B."/>
            <person name="Grigoriev I.V."/>
            <person name="Hibbett D.S."/>
            <person name="Martin F."/>
        </authorList>
    </citation>
    <scope>NUCLEOTIDE SEQUENCE [LARGE SCALE GENOMIC DNA]</scope>
    <source>
        <strain evidence="4">Zn</strain>
    </source>
</reference>
<proteinExistence type="predicted"/>
<feature type="non-terminal residue" evidence="3">
    <location>
        <position position="521"/>
    </location>
</feature>
<dbReference type="Gene3D" id="1.25.40.10">
    <property type="entry name" value="Tetratricopeptide repeat domain"/>
    <property type="match status" value="1"/>
</dbReference>
<dbReference type="PANTHER" id="PTHR15696">
    <property type="entry name" value="SMG-7 SUPPRESSOR WITH MORPHOLOGICAL EFFECT ON GENITALIA PROTEIN 7"/>
    <property type="match status" value="1"/>
</dbReference>
<evidence type="ECO:0000313" key="3">
    <source>
        <dbReference type="EMBL" id="KIN08729.1"/>
    </source>
</evidence>
<evidence type="ECO:0000313" key="4">
    <source>
        <dbReference type="Proteomes" id="UP000054321"/>
    </source>
</evidence>
<dbReference type="InterPro" id="IPR018834">
    <property type="entry name" value="DNA/RNA-bd_Est1-type"/>
</dbReference>
<sequence length="521" mass="59635">MPKRQEQEPLAITSHEPQSVMTQPDTRPILQEELAAEVKGIYGGLVMAEAKCIEVDNKQATLAALGAPLTLNNEQWQALIALHRTLLHEHHDFFLAGRHPSASAALRWLASKYEMPARMWQHGIHSFLELLRHRLPASLDHMLAFIHLAYSMMALLYETVPAFEDTWTEYLGDLGRYRLAIEDDDIRDREIWTLVTRHWYSKASDKAPTIGRLYHHLAILGRPNALQQLFYYSKSLCVATPFTSARESILTLFKPVLDADSAQSQQGIPPLDMAFVKAHGLLFTNKILDGFEGLYHEFIELLDNHISRVAQKFMEQGYHIAIANSVAMLEFGSNDNPLMTSIKPSLEYPSDFDDLPLSNHSFQAAQKMANATLETVLHRLGDLNVLPCVHVSLAFMYCMSCDDRIKNLIQVGFPWELLTDFLNGLLDIYDTSYVIIERDTFPHLEGAKARPFPEDFAMRGLLWAEKYFPCEWFSRDIDNDDKAANLDSMTVQRKERILWLAIRIAERYPHLQYEPASYNPF</sequence>
<dbReference type="FunFam" id="1.25.40.10:FF:000202">
    <property type="entry name" value="Unplaced genomic scaffold supercont1.7, whole genome shotgun sequence"/>
    <property type="match status" value="1"/>
</dbReference>
<dbReference type="SUPFAM" id="SSF48452">
    <property type="entry name" value="TPR-like"/>
    <property type="match status" value="1"/>
</dbReference>
<dbReference type="AlphaFoldDB" id="A0A0C3DBL4"/>
<name>A0A0C3DBL4_OIDMZ</name>
<dbReference type="GO" id="GO:0042162">
    <property type="term" value="F:telomeric DNA binding"/>
    <property type="evidence" value="ECO:0007669"/>
    <property type="project" value="TreeGrafter"/>
</dbReference>
<dbReference type="GO" id="GO:0005697">
    <property type="term" value="C:telomerase holoenzyme complex"/>
    <property type="evidence" value="ECO:0007669"/>
    <property type="project" value="TreeGrafter"/>
</dbReference>
<organism evidence="3 4">
    <name type="scientific">Oidiodendron maius (strain Zn)</name>
    <dbReference type="NCBI Taxonomy" id="913774"/>
    <lineage>
        <taxon>Eukaryota</taxon>
        <taxon>Fungi</taxon>
        <taxon>Dikarya</taxon>
        <taxon>Ascomycota</taxon>
        <taxon>Pezizomycotina</taxon>
        <taxon>Leotiomycetes</taxon>
        <taxon>Leotiomycetes incertae sedis</taxon>
        <taxon>Myxotrichaceae</taxon>
        <taxon>Oidiodendron</taxon>
    </lineage>
</organism>
<dbReference type="STRING" id="913774.A0A0C3DBL4"/>